<dbReference type="EMBL" id="NJBO01000001">
    <property type="protein sequence ID" value="TKJ44373.1"/>
    <property type="molecule type" value="Genomic_DNA"/>
</dbReference>
<organism evidence="2 3">
    <name type="scientific">candidate division TA06 bacterium B3_TA06</name>
    <dbReference type="NCBI Taxonomy" id="2012487"/>
    <lineage>
        <taxon>Bacteria</taxon>
        <taxon>Bacteria division TA06</taxon>
    </lineage>
</organism>
<reference evidence="2 3" key="1">
    <citation type="submission" date="2017-06" db="EMBL/GenBank/DDBJ databases">
        <title>Novel microbial phyla capable of carbon fixation and sulfur reduction in deep-sea sediments.</title>
        <authorList>
            <person name="Huang J."/>
            <person name="Baker B."/>
            <person name="Wang Y."/>
        </authorList>
    </citation>
    <scope>NUCLEOTIDE SEQUENCE [LARGE SCALE GENOMIC DNA]</scope>
    <source>
        <strain evidence="2">B3_TA06</strain>
    </source>
</reference>
<dbReference type="GO" id="GO:0050135">
    <property type="term" value="F:NADP+ nucleosidase activity"/>
    <property type="evidence" value="ECO:0007669"/>
    <property type="project" value="InterPro"/>
</dbReference>
<evidence type="ECO:0000259" key="1">
    <source>
        <dbReference type="Pfam" id="PF10137"/>
    </source>
</evidence>
<dbReference type="Proteomes" id="UP000317778">
    <property type="component" value="Unassembled WGS sequence"/>
</dbReference>
<proteinExistence type="predicted"/>
<evidence type="ECO:0000313" key="3">
    <source>
        <dbReference type="Proteomes" id="UP000317778"/>
    </source>
</evidence>
<accession>A0A532VAZ1</accession>
<sequence>MGIDLEDIIATLNGDLIALIRLEKNLRREESRTPMESYSIVQGASTKITDFKRDISQLLIENDLKEYADNFLKLPSPSDDFSARKARDIVVSYIAELEYIIKELSDSAEDLENKGEKKPRKRRGNKVFIVHGHDTPNLKRLKNLLKDKFGLDPIVLAERPGGVKPLIKKFEDEAKQVIFAFVLMTPDDLIGGRKYAQARPNVFFELGWFFGWFLCKTSDPDKRGVCILYQTRGKKVPPKINTDLDGVSRIEFEHSIENKETTDAIGRELRAAGLIK</sequence>
<name>A0A532VAZ1_UNCT6</name>
<evidence type="ECO:0000313" key="2">
    <source>
        <dbReference type="EMBL" id="TKJ44373.1"/>
    </source>
</evidence>
<gene>
    <name evidence="2" type="ORF">CEE36_01120</name>
</gene>
<comment type="caution">
    <text evidence="2">The sequence shown here is derived from an EMBL/GenBank/DDBJ whole genome shotgun (WGS) entry which is preliminary data.</text>
</comment>
<protein>
    <recommendedName>
        <fullName evidence="1">CD-NTase-associated protein 12/Pycsar effector protein TIR domain-containing protein</fullName>
    </recommendedName>
</protein>
<dbReference type="AlphaFoldDB" id="A0A532VAZ1"/>
<feature type="domain" description="CD-NTase-associated protein 12/Pycsar effector protein TIR" evidence="1">
    <location>
        <begin position="126"/>
        <end position="253"/>
    </location>
</feature>
<dbReference type="Pfam" id="PF10137">
    <property type="entry name" value="CAP12-PCTIR_TIR"/>
    <property type="match status" value="1"/>
</dbReference>
<dbReference type="InterPro" id="IPR019302">
    <property type="entry name" value="CAP12/PCTIR_TIR_dom"/>
</dbReference>